<protein>
    <recommendedName>
        <fullName evidence="11">Sulphur transport domain-containing protein</fullName>
    </recommendedName>
</protein>
<dbReference type="PANTHER" id="PTHR30574:SF1">
    <property type="entry name" value="SULPHUR TRANSPORT DOMAIN-CONTAINING PROTEIN"/>
    <property type="match status" value="1"/>
</dbReference>
<evidence type="ECO:0000256" key="4">
    <source>
        <dbReference type="ARBA" id="ARBA00022519"/>
    </source>
</evidence>
<dbReference type="Proteomes" id="UP000308768">
    <property type="component" value="Unassembled WGS sequence"/>
</dbReference>
<dbReference type="Pfam" id="PF20398">
    <property type="entry name" value="DUF6691"/>
    <property type="match status" value="1"/>
</dbReference>
<feature type="transmembrane region" description="Helical" evidence="8">
    <location>
        <begin position="46"/>
        <end position="66"/>
    </location>
</feature>
<dbReference type="AlphaFoldDB" id="A0A4U0W5C6"/>
<dbReference type="GO" id="GO:0005886">
    <property type="term" value="C:plasma membrane"/>
    <property type="evidence" value="ECO:0007669"/>
    <property type="project" value="UniProtKB-SubCell"/>
</dbReference>
<comment type="caution">
    <text evidence="9">The sequence shown here is derived from an EMBL/GenBank/DDBJ whole genome shotgun (WGS) entry which is preliminary data.</text>
</comment>
<evidence type="ECO:0000256" key="2">
    <source>
        <dbReference type="ARBA" id="ARBA00022448"/>
    </source>
</evidence>
<organism evidence="9 10">
    <name type="scientific">Cryomyces minteri</name>
    <dbReference type="NCBI Taxonomy" id="331657"/>
    <lineage>
        <taxon>Eukaryota</taxon>
        <taxon>Fungi</taxon>
        <taxon>Dikarya</taxon>
        <taxon>Ascomycota</taxon>
        <taxon>Pezizomycotina</taxon>
        <taxon>Dothideomycetes</taxon>
        <taxon>Dothideomycetes incertae sedis</taxon>
        <taxon>Cryomyces</taxon>
    </lineage>
</organism>
<keyword evidence="7 8" id="KW-0472">Membrane</keyword>
<evidence type="ECO:0000256" key="5">
    <source>
        <dbReference type="ARBA" id="ARBA00022692"/>
    </source>
</evidence>
<feature type="transmembrane region" description="Helical" evidence="8">
    <location>
        <begin position="78"/>
        <end position="97"/>
    </location>
</feature>
<keyword evidence="3" id="KW-1003">Cell membrane</keyword>
<dbReference type="OrthoDB" id="10254418at2759"/>
<feature type="transmembrane region" description="Helical" evidence="8">
    <location>
        <begin position="243"/>
        <end position="261"/>
    </location>
</feature>
<feature type="transmembrane region" description="Helical" evidence="8">
    <location>
        <begin position="204"/>
        <end position="223"/>
    </location>
</feature>
<reference evidence="9 10" key="1">
    <citation type="submission" date="2017-03" db="EMBL/GenBank/DDBJ databases">
        <title>Genomes of endolithic fungi from Antarctica.</title>
        <authorList>
            <person name="Coleine C."/>
            <person name="Masonjones S."/>
            <person name="Stajich J.E."/>
        </authorList>
    </citation>
    <scope>NUCLEOTIDE SEQUENCE [LARGE SCALE GENOMIC DNA]</scope>
    <source>
        <strain evidence="9 10">CCFEE 5187</strain>
    </source>
</reference>
<sequence>MFTPVETACGALLLHQATSVLLSNNGKPLGVSGMLRRCVAAPSRSTLAICFLIGMVLSFLPVYLLLPSLLPTYPVFERTWRAALWTVGIGALTGWGTKNSNGCTSGHMLSGLSHLSGRSALAVAIFFPTALLTSLLSSSSSADALPPCASSTNSNDHMPCYIPSYPPASTTATLVLLVAFLVFQNLALPRLLRDAPKSTAREAISVLSGLEFGLGLLTSGMASPLKVVRFFALASPRPAAFDPSLSLILLFGTLPSLLLNLHHRPSHTSATSPAFDRKWHLPTKTVRDVDWRFGAGAAAFGMHELGPKDDANATATLP</sequence>
<dbReference type="InterPro" id="IPR046513">
    <property type="entry name" value="DUF6691"/>
</dbReference>
<comment type="subcellular location">
    <subcellularLocation>
        <location evidence="1">Cell inner membrane</location>
        <topology evidence="1">Multi-pass membrane protein</topology>
    </subcellularLocation>
</comment>
<keyword evidence="6 8" id="KW-1133">Transmembrane helix</keyword>
<feature type="transmembrane region" description="Helical" evidence="8">
    <location>
        <begin position="118"/>
        <end position="137"/>
    </location>
</feature>
<accession>A0A4U0W5C6</accession>
<evidence type="ECO:0008006" key="11">
    <source>
        <dbReference type="Google" id="ProtNLM"/>
    </source>
</evidence>
<feature type="transmembrane region" description="Helical" evidence="8">
    <location>
        <begin position="172"/>
        <end position="192"/>
    </location>
</feature>
<evidence type="ECO:0000256" key="1">
    <source>
        <dbReference type="ARBA" id="ARBA00004429"/>
    </source>
</evidence>
<evidence type="ECO:0000256" key="8">
    <source>
        <dbReference type="SAM" id="Phobius"/>
    </source>
</evidence>
<dbReference type="EMBL" id="NAJN01002112">
    <property type="protein sequence ID" value="TKA57571.1"/>
    <property type="molecule type" value="Genomic_DNA"/>
</dbReference>
<evidence type="ECO:0000256" key="6">
    <source>
        <dbReference type="ARBA" id="ARBA00022989"/>
    </source>
</evidence>
<evidence type="ECO:0000256" key="7">
    <source>
        <dbReference type="ARBA" id="ARBA00023136"/>
    </source>
</evidence>
<gene>
    <name evidence="9" type="ORF">B0A49_10578</name>
</gene>
<keyword evidence="10" id="KW-1185">Reference proteome</keyword>
<dbReference type="InterPro" id="IPR007272">
    <property type="entry name" value="Sulf_transp_TsuA/YedE"/>
</dbReference>
<name>A0A4U0W5C6_9PEZI</name>
<keyword evidence="2" id="KW-0813">Transport</keyword>
<evidence type="ECO:0000256" key="3">
    <source>
        <dbReference type="ARBA" id="ARBA00022475"/>
    </source>
</evidence>
<evidence type="ECO:0000313" key="10">
    <source>
        <dbReference type="Proteomes" id="UP000308768"/>
    </source>
</evidence>
<keyword evidence="4" id="KW-0997">Cell inner membrane</keyword>
<keyword evidence="5 8" id="KW-0812">Transmembrane</keyword>
<dbReference type="STRING" id="331657.A0A4U0W5C6"/>
<dbReference type="PANTHER" id="PTHR30574">
    <property type="entry name" value="INNER MEMBRANE PROTEIN YEDE"/>
    <property type="match status" value="1"/>
</dbReference>
<proteinExistence type="predicted"/>
<evidence type="ECO:0000313" key="9">
    <source>
        <dbReference type="EMBL" id="TKA57571.1"/>
    </source>
</evidence>